<dbReference type="GO" id="GO:0019031">
    <property type="term" value="C:viral envelope"/>
    <property type="evidence" value="ECO:0007669"/>
    <property type="project" value="UniProtKB-KW"/>
</dbReference>
<accession>A0A0X9Y7F9</accession>
<sequence length="107" mass="12211">MLLNKKLRLVLLVCGGLFLHIEKSDGVTTQPQPEATKKDPYVIFLWTVGLFIIALIIVILTVVAIQHIKEWCIRRRYGVTAIYRAVEAECKIKNKKAEPSQSIYMPD</sequence>
<keyword evidence="1" id="KW-1133">Transmembrane helix</keyword>
<feature type="transmembrane region" description="Helical" evidence="1">
    <location>
        <begin position="42"/>
        <end position="65"/>
    </location>
</feature>
<reference evidence="2 3" key="1">
    <citation type="journal article" date="2016" name="MSphere">
        <title>Isolation and Characterization of a Novel Gammaherpesvirus from a Microbat Cell Line.</title>
        <authorList>
            <person name="Shabman R.S."/>
            <person name="Shrivastava S."/>
            <person name="Tsibane T."/>
            <person name="Attie O."/>
            <person name="Jayaprakash A."/>
            <person name="Mire C.E."/>
            <person name="Dilley K.E."/>
            <person name="Puri V."/>
            <person name="Stockwell T.B."/>
            <person name="Geisbert T.W."/>
            <person name="Sachidanandam R."/>
            <person name="Basler C.F."/>
        </authorList>
    </citation>
    <scope>NUCLEOTIDE SEQUENCE [LARGE SCALE GENOMIC DNA]</scope>
    <source>
        <strain evidence="2 3">My-HV8/Myotis velifer incautus/USA/FCGHV/2011</strain>
    </source>
</reference>
<dbReference type="EMBL" id="KU220026">
    <property type="protein sequence ID" value="AMA67384.1"/>
    <property type="molecule type" value="Genomic_DNA"/>
</dbReference>
<dbReference type="OrthoDB" id="40424at10239"/>
<evidence type="ECO:0000313" key="3">
    <source>
        <dbReference type="Proteomes" id="UP000207650"/>
    </source>
</evidence>
<organism evidence="2 3">
    <name type="scientific">Vespertilionid gammaherpesvirus 1</name>
    <dbReference type="NCBI Taxonomy" id="2560830"/>
    <lineage>
        <taxon>Viruses</taxon>
        <taxon>Duplodnaviria</taxon>
        <taxon>Heunggongvirae</taxon>
        <taxon>Peploviricota</taxon>
        <taxon>Herviviricetes</taxon>
        <taxon>Herpesvirales</taxon>
        <taxon>Orthoherpesviridae</taxon>
        <taxon>Gammaherpesvirinae</taxon>
        <taxon>Percavirus</taxon>
        <taxon>Percavirus vespertilionidgamma1</taxon>
    </lineage>
</organism>
<keyword evidence="1" id="KW-0472">Membrane</keyword>
<evidence type="ECO:0000313" key="2">
    <source>
        <dbReference type="EMBL" id="AMA67384.1"/>
    </source>
</evidence>
<keyword evidence="2" id="KW-0946">Virion</keyword>
<dbReference type="KEGG" id="vg:26836946"/>
<name>A0A0X9Y7F9_9GAMA</name>
<keyword evidence="3" id="KW-1185">Reference proteome</keyword>
<keyword evidence="2" id="KW-0261">Viral envelope protein</keyword>
<dbReference type="Proteomes" id="UP000207650">
    <property type="component" value="Segment"/>
</dbReference>
<gene>
    <name evidence="2" type="primary">ORF28</name>
    <name evidence="2" type="ORF">AOT99_gpORF28</name>
</gene>
<keyword evidence="1" id="KW-0812">Transmembrane</keyword>
<evidence type="ECO:0000256" key="1">
    <source>
        <dbReference type="SAM" id="Phobius"/>
    </source>
</evidence>
<protein>
    <submittedName>
        <fullName evidence="2">Envelope glycoprotein 150</fullName>
    </submittedName>
</protein>
<proteinExistence type="predicted"/>